<protein>
    <submittedName>
        <fullName evidence="2">Uncharacterized protein</fullName>
    </submittedName>
</protein>
<evidence type="ECO:0000313" key="2">
    <source>
        <dbReference type="EMBL" id="MET4542303.1"/>
    </source>
</evidence>
<dbReference type="RefSeq" id="WP_354232645.1">
    <property type="nucleotide sequence ID" value="NZ_JBEPSN010000012.1"/>
</dbReference>
<feature type="chain" id="PRO_5047379367" evidence="1">
    <location>
        <begin position="30"/>
        <end position="151"/>
    </location>
</feature>
<name>A0ABV2PBZ2_9MICC</name>
<organism evidence="2 3">
    <name type="scientific">Arthrobacter bambusae</name>
    <dbReference type="NCBI Taxonomy" id="1338426"/>
    <lineage>
        <taxon>Bacteria</taxon>
        <taxon>Bacillati</taxon>
        <taxon>Actinomycetota</taxon>
        <taxon>Actinomycetes</taxon>
        <taxon>Micrococcales</taxon>
        <taxon>Micrococcaceae</taxon>
        <taxon>Arthrobacter</taxon>
    </lineage>
</organism>
<evidence type="ECO:0000313" key="3">
    <source>
        <dbReference type="Proteomes" id="UP001549307"/>
    </source>
</evidence>
<proteinExistence type="predicted"/>
<accession>A0ABV2PBZ2</accession>
<sequence>MRKLSKKSRITAAVAGVALVAVGGGAAYAYWTTTGSGNGSATNAAGGGTVTLHATFDAGLAPGNQVDVSYTADNSTTSSTVVGTLSANVTTNVAGCLPEWFEVTAVTSSSPVAAGAVGTPVGSGVLTFNDSTTANQDACKSAIVTVNVSSL</sequence>
<gene>
    <name evidence="2" type="ORF">ABIE37_004108</name>
</gene>
<reference evidence="2 3" key="1">
    <citation type="submission" date="2024-06" db="EMBL/GenBank/DDBJ databases">
        <title>Sorghum-associated microbial communities from plants grown in Nebraska, USA.</title>
        <authorList>
            <person name="Schachtman D."/>
        </authorList>
    </citation>
    <scope>NUCLEOTIDE SEQUENCE [LARGE SCALE GENOMIC DNA]</scope>
    <source>
        <strain evidence="2 3">3552</strain>
    </source>
</reference>
<dbReference type="EMBL" id="JBEPSN010000012">
    <property type="protein sequence ID" value="MET4542303.1"/>
    <property type="molecule type" value="Genomic_DNA"/>
</dbReference>
<evidence type="ECO:0000256" key="1">
    <source>
        <dbReference type="SAM" id="SignalP"/>
    </source>
</evidence>
<dbReference type="Proteomes" id="UP001549307">
    <property type="component" value="Unassembled WGS sequence"/>
</dbReference>
<keyword evidence="1" id="KW-0732">Signal</keyword>
<keyword evidence="3" id="KW-1185">Reference proteome</keyword>
<feature type="signal peptide" evidence="1">
    <location>
        <begin position="1"/>
        <end position="29"/>
    </location>
</feature>
<dbReference type="GeneID" id="92755034"/>
<comment type="caution">
    <text evidence="2">The sequence shown here is derived from an EMBL/GenBank/DDBJ whole genome shotgun (WGS) entry which is preliminary data.</text>
</comment>